<accession>L1IH27</accession>
<dbReference type="EMBL" id="JH993094">
    <property type="protein sequence ID" value="EKX35224.1"/>
    <property type="molecule type" value="Genomic_DNA"/>
</dbReference>
<keyword evidence="3" id="KW-1185">Reference proteome</keyword>
<reference evidence="3" key="2">
    <citation type="submission" date="2012-11" db="EMBL/GenBank/DDBJ databases">
        <authorList>
            <person name="Kuo A."/>
            <person name="Curtis B.A."/>
            <person name="Tanifuji G."/>
            <person name="Burki F."/>
            <person name="Gruber A."/>
            <person name="Irimia M."/>
            <person name="Maruyama S."/>
            <person name="Arias M.C."/>
            <person name="Ball S.G."/>
            <person name="Gile G.H."/>
            <person name="Hirakawa Y."/>
            <person name="Hopkins J.F."/>
            <person name="Rensing S.A."/>
            <person name="Schmutz J."/>
            <person name="Symeonidi A."/>
            <person name="Elias M."/>
            <person name="Eveleigh R.J."/>
            <person name="Herman E.K."/>
            <person name="Klute M.J."/>
            <person name="Nakayama T."/>
            <person name="Obornik M."/>
            <person name="Reyes-Prieto A."/>
            <person name="Armbrust E.V."/>
            <person name="Aves S.J."/>
            <person name="Beiko R.G."/>
            <person name="Coutinho P."/>
            <person name="Dacks J.B."/>
            <person name="Durnford D.G."/>
            <person name="Fast N.M."/>
            <person name="Green B.R."/>
            <person name="Grisdale C."/>
            <person name="Hempe F."/>
            <person name="Henrissat B."/>
            <person name="Hoppner M.P."/>
            <person name="Ishida K.-I."/>
            <person name="Kim E."/>
            <person name="Koreny L."/>
            <person name="Kroth P.G."/>
            <person name="Liu Y."/>
            <person name="Malik S.-B."/>
            <person name="Maier U.G."/>
            <person name="McRose D."/>
            <person name="Mock T."/>
            <person name="Neilson J.A."/>
            <person name="Onodera N.T."/>
            <person name="Poole A.M."/>
            <person name="Pritham E.J."/>
            <person name="Richards T.A."/>
            <person name="Rocap G."/>
            <person name="Roy S.W."/>
            <person name="Sarai C."/>
            <person name="Schaack S."/>
            <person name="Shirato S."/>
            <person name="Slamovits C.H."/>
            <person name="Spencer D.F."/>
            <person name="Suzuki S."/>
            <person name="Worden A.Z."/>
            <person name="Zauner S."/>
            <person name="Barry K."/>
            <person name="Bell C."/>
            <person name="Bharti A.K."/>
            <person name="Crow J.A."/>
            <person name="Grimwood J."/>
            <person name="Kramer R."/>
            <person name="Lindquist E."/>
            <person name="Lucas S."/>
            <person name="Salamov A."/>
            <person name="McFadden G.I."/>
            <person name="Lane C.E."/>
            <person name="Keeling P.J."/>
            <person name="Gray M.W."/>
            <person name="Grigoriev I.V."/>
            <person name="Archibald J.M."/>
        </authorList>
    </citation>
    <scope>NUCLEOTIDE SEQUENCE</scope>
    <source>
        <strain evidence="3">CCMP2712</strain>
    </source>
</reference>
<proteinExistence type="predicted"/>
<dbReference type="Proteomes" id="UP000011087">
    <property type="component" value="Unassembled WGS sequence"/>
</dbReference>
<dbReference type="Gene3D" id="3.90.550.10">
    <property type="entry name" value="Spore Coat Polysaccharide Biosynthesis Protein SpsA, Chain A"/>
    <property type="match status" value="1"/>
</dbReference>
<dbReference type="OrthoDB" id="407658at2759"/>
<dbReference type="RefSeq" id="XP_005822204.1">
    <property type="nucleotide sequence ID" value="XM_005822147.1"/>
</dbReference>
<evidence type="ECO:0000313" key="1">
    <source>
        <dbReference type="EMBL" id="EKX35224.1"/>
    </source>
</evidence>
<evidence type="ECO:0008006" key="4">
    <source>
        <dbReference type="Google" id="ProtNLM"/>
    </source>
</evidence>
<reference evidence="1 3" key="1">
    <citation type="journal article" date="2012" name="Nature">
        <title>Algal genomes reveal evolutionary mosaicism and the fate of nucleomorphs.</title>
        <authorList>
            <consortium name="DOE Joint Genome Institute"/>
            <person name="Curtis B.A."/>
            <person name="Tanifuji G."/>
            <person name="Burki F."/>
            <person name="Gruber A."/>
            <person name="Irimia M."/>
            <person name="Maruyama S."/>
            <person name="Arias M.C."/>
            <person name="Ball S.G."/>
            <person name="Gile G.H."/>
            <person name="Hirakawa Y."/>
            <person name="Hopkins J.F."/>
            <person name="Kuo A."/>
            <person name="Rensing S.A."/>
            <person name="Schmutz J."/>
            <person name="Symeonidi A."/>
            <person name="Elias M."/>
            <person name="Eveleigh R.J."/>
            <person name="Herman E.K."/>
            <person name="Klute M.J."/>
            <person name="Nakayama T."/>
            <person name="Obornik M."/>
            <person name="Reyes-Prieto A."/>
            <person name="Armbrust E.V."/>
            <person name="Aves S.J."/>
            <person name="Beiko R.G."/>
            <person name="Coutinho P."/>
            <person name="Dacks J.B."/>
            <person name="Durnford D.G."/>
            <person name="Fast N.M."/>
            <person name="Green B.R."/>
            <person name="Grisdale C.J."/>
            <person name="Hempel F."/>
            <person name="Henrissat B."/>
            <person name="Hoppner M.P."/>
            <person name="Ishida K."/>
            <person name="Kim E."/>
            <person name="Koreny L."/>
            <person name="Kroth P.G."/>
            <person name="Liu Y."/>
            <person name="Malik S.B."/>
            <person name="Maier U.G."/>
            <person name="McRose D."/>
            <person name="Mock T."/>
            <person name="Neilson J.A."/>
            <person name="Onodera N.T."/>
            <person name="Poole A.M."/>
            <person name="Pritham E.J."/>
            <person name="Richards T.A."/>
            <person name="Rocap G."/>
            <person name="Roy S.W."/>
            <person name="Sarai C."/>
            <person name="Schaack S."/>
            <person name="Shirato S."/>
            <person name="Slamovits C.H."/>
            <person name="Spencer D.F."/>
            <person name="Suzuki S."/>
            <person name="Worden A.Z."/>
            <person name="Zauner S."/>
            <person name="Barry K."/>
            <person name="Bell C."/>
            <person name="Bharti A.K."/>
            <person name="Crow J.A."/>
            <person name="Grimwood J."/>
            <person name="Kramer R."/>
            <person name="Lindquist E."/>
            <person name="Lucas S."/>
            <person name="Salamov A."/>
            <person name="McFadden G.I."/>
            <person name="Lane C.E."/>
            <person name="Keeling P.J."/>
            <person name="Gray M.W."/>
            <person name="Grigoriev I.V."/>
            <person name="Archibald J.M."/>
        </authorList>
    </citation>
    <scope>NUCLEOTIDE SEQUENCE</scope>
    <source>
        <strain evidence="1 3">CCMP2712</strain>
    </source>
</reference>
<gene>
    <name evidence="1" type="ORF">GUITHDRAFT_146635</name>
</gene>
<dbReference type="PANTHER" id="PTHR31562">
    <property type="entry name" value="PROTEIN CBG18972"/>
    <property type="match status" value="1"/>
</dbReference>
<dbReference type="PANTHER" id="PTHR31562:SF4">
    <property type="entry name" value="DUF268 DOMAIN-CONTAINING PROTEIN-RELATED"/>
    <property type="match status" value="1"/>
</dbReference>
<dbReference type="AlphaFoldDB" id="L1IH27"/>
<dbReference type="KEGG" id="gtt:GUITHDRAFT_146635"/>
<dbReference type="PaxDb" id="55529-EKX35224"/>
<dbReference type="GeneID" id="17291981"/>
<name>L1IH27_GUITC</name>
<organism evidence="1">
    <name type="scientific">Guillardia theta (strain CCMP2712)</name>
    <name type="common">Cryptophyte</name>
    <dbReference type="NCBI Taxonomy" id="905079"/>
    <lineage>
        <taxon>Eukaryota</taxon>
        <taxon>Cryptophyceae</taxon>
        <taxon>Pyrenomonadales</taxon>
        <taxon>Geminigeraceae</taxon>
        <taxon>Guillardia</taxon>
    </lineage>
</organism>
<sequence length="305" mass="34976">MTLFVFADSNSRSSYARNIESLSCYSKLNSFNFVLFRPDSFPQCKEAVGFFFRKVCHVFYYLLNIPADHHVAVLDADTAIVNFDKKIQAWLVGNKDIWFYHRFHNNEVMAGNYIVRNTAWSRRFLLDWYMLHPGNKHEYSGMNADNGALHWLLLHRLVRPVPERCRREGKGSDYPKFVACFHAAANNSGCRGGDWERVGFFRHGEGWAYDGWVIRYRWSNTTFMHHAMKNPVIGGQYEGRLLPPRSCEVTSKLPADRYMVSEGEMSSLLRSAALTALPGRKNHGYNPNSCIVNVRPAGACQSTPC</sequence>
<dbReference type="InterPro" id="IPR029044">
    <property type="entry name" value="Nucleotide-diphossugar_trans"/>
</dbReference>
<reference evidence="2" key="3">
    <citation type="submission" date="2015-06" db="UniProtKB">
        <authorList>
            <consortium name="EnsemblProtists"/>
        </authorList>
    </citation>
    <scope>IDENTIFICATION</scope>
</reference>
<dbReference type="EnsemblProtists" id="EKX35224">
    <property type="protein sequence ID" value="EKX35224"/>
    <property type="gene ID" value="GUITHDRAFT_146635"/>
</dbReference>
<dbReference type="Pfam" id="PF03314">
    <property type="entry name" value="DUF273"/>
    <property type="match status" value="1"/>
</dbReference>
<evidence type="ECO:0000313" key="2">
    <source>
        <dbReference type="EnsemblProtists" id="EKX35224"/>
    </source>
</evidence>
<dbReference type="InterPro" id="IPR004988">
    <property type="entry name" value="DUF273"/>
</dbReference>
<dbReference type="eggNOG" id="ENOG502SE55">
    <property type="taxonomic scope" value="Eukaryota"/>
</dbReference>
<protein>
    <recommendedName>
        <fullName evidence="4">Nucleotide-diphospho-sugar transferase domain-containing protein</fullName>
    </recommendedName>
</protein>
<dbReference type="HOGENOM" id="CLU_913501_0_0_1"/>
<evidence type="ECO:0000313" key="3">
    <source>
        <dbReference type="Proteomes" id="UP000011087"/>
    </source>
</evidence>
<dbReference type="STRING" id="905079.L1IH27"/>
<dbReference type="OMA" id="MNHEVMA"/>